<name>A0ABR7CYZ6_9BACT</name>
<dbReference type="RefSeq" id="WP_186975175.1">
    <property type="nucleotide sequence ID" value="NZ_JACOOH010000002.1"/>
</dbReference>
<accession>A0ABR7CYZ6</accession>
<organism evidence="4 5">
    <name type="scientific">Butyricimonas hominis</name>
    <dbReference type="NCBI Taxonomy" id="2763032"/>
    <lineage>
        <taxon>Bacteria</taxon>
        <taxon>Pseudomonadati</taxon>
        <taxon>Bacteroidota</taxon>
        <taxon>Bacteroidia</taxon>
        <taxon>Bacteroidales</taxon>
        <taxon>Odoribacteraceae</taxon>
        <taxon>Butyricimonas</taxon>
    </lineage>
</organism>
<dbReference type="PANTHER" id="PTHR38764">
    <property type="entry name" value="ACYL CARRIER PROTEIN PHOSPHODIESTERASE"/>
    <property type="match status" value="1"/>
</dbReference>
<evidence type="ECO:0000256" key="3">
    <source>
        <dbReference type="ARBA" id="ARBA00023098"/>
    </source>
</evidence>
<reference evidence="4 5" key="1">
    <citation type="submission" date="2020-08" db="EMBL/GenBank/DDBJ databases">
        <title>Genome public.</title>
        <authorList>
            <person name="Liu C."/>
            <person name="Sun Q."/>
        </authorList>
    </citation>
    <scope>NUCLEOTIDE SEQUENCE [LARGE SCALE GENOMIC DNA]</scope>
    <source>
        <strain evidence="4 5">NSJ-56</strain>
    </source>
</reference>
<keyword evidence="2" id="KW-0378">Hydrolase</keyword>
<sequence>MNYLAHIFLSGDNRKIQIGNFVGDAVKGHAYKKFSPDFRKGILLHRAIDDYTDHHPLVREAIELSRGEFGRYAGVITDIFFDYFLATGFRRYTGKSLRRFAFGFYASLIVNYRYLPERFKGFLWHFILTNRLVKYASLAGIRRSLEIMVEYKNLGVDPDKAIGFLAANRVQLQGIFERFFPDVQEMSRVKLNENMIIN</sequence>
<evidence type="ECO:0000313" key="4">
    <source>
        <dbReference type="EMBL" id="MBC5620385.1"/>
    </source>
</evidence>
<keyword evidence="5" id="KW-1185">Reference proteome</keyword>
<keyword evidence="1" id="KW-0444">Lipid biosynthesis</keyword>
<gene>
    <name evidence="4" type="ORF">H8S64_04675</name>
</gene>
<dbReference type="Proteomes" id="UP000646484">
    <property type="component" value="Unassembled WGS sequence"/>
</dbReference>
<comment type="caution">
    <text evidence="4">The sequence shown here is derived from an EMBL/GenBank/DDBJ whole genome shotgun (WGS) entry which is preliminary data.</text>
</comment>
<evidence type="ECO:0000256" key="2">
    <source>
        <dbReference type="ARBA" id="ARBA00022801"/>
    </source>
</evidence>
<evidence type="ECO:0000256" key="1">
    <source>
        <dbReference type="ARBA" id="ARBA00022516"/>
    </source>
</evidence>
<proteinExistence type="predicted"/>
<dbReference type="InterPro" id="IPR007431">
    <property type="entry name" value="ACP_PD"/>
</dbReference>
<dbReference type="Pfam" id="PF04336">
    <property type="entry name" value="ACP_PD"/>
    <property type="match status" value="1"/>
</dbReference>
<keyword evidence="3" id="KW-0443">Lipid metabolism</keyword>
<protein>
    <submittedName>
        <fullName evidence="4">DUF479 domain-containing protein</fullName>
    </submittedName>
</protein>
<dbReference type="PANTHER" id="PTHR38764:SF1">
    <property type="entry name" value="ACYL CARRIER PROTEIN PHOSPHODIESTERASE"/>
    <property type="match status" value="1"/>
</dbReference>
<evidence type="ECO:0000313" key="5">
    <source>
        <dbReference type="Proteomes" id="UP000646484"/>
    </source>
</evidence>
<dbReference type="EMBL" id="JACOOH010000002">
    <property type="protein sequence ID" value="MBC5620385.1"/>
    <property type="molecule type" value="Genomic_DNA"/>
</dbReference>